<comment type="caution">
    <text evidence="6">The sequence shown here is derived from an EMBL/GenBank/DDBJ whole genome shotgun (WGS) entry which is preliminary data.</text>
</comment>
<proteinExistence type="predicted"/>
<evidence type="ECO:0000256" key="1">
    <source>
        <dbReference type="ARBA" id="ARBA00004127"/>
    </source>
</evidence>
<dbReference type="Pfam" id="PF01988">
    <property type="entry name" value="VIT1"/>
    <property type="match status" value="1"/>
</dbReference>
<dbReference type="GO" id="GO:0012505">
    <property type="term" value="C:endomembrane system"/>
    <property type="evidence" value="ECO:0007669"/>
    <property type="project" value="UniProtKB-SubCell"/>
</dbReference>
<sequence length="259" mass="28248">MLTRNLEKAKEAYKARSVEESKKAHLGISTENHKMEGNYIKSLVYGGMDGIITTFAVVAGVVGASLSSGVILILGMANLLADGFSMAIGDYLSTKAEMEFKKGERAREAWEVKNYPEGEKLELKEIYMAKGINEEDSNQLVDIISKHKEAWVDIMMVEELGILEDSESPLKNALVTFFSFAVFGFIPILAYIIGIKIDFIEQNVFAFDCVLTGITLFVLGAIKAKITGLNWVKSGIETLLVGGVAAGIAYTVGILLSLF</sequence>
<organism evidence="6">
    <name type="scientific">bioreactor metagenome</name>
    <dbReference type="NCBI Taxonomy" id="1076179"/>
    <lineage>
        <taxon>unclassified sequences</taxon>
        <taxon>metagenomes</taxon>
        <taxon>ecological metagenomes</taxon>
    </lineage>
</organism>
<keyword evidence="3 5" id="KW-1133">Transmembrane helix</keyword>
<keyword evidence="4 5" id="KW-0472">Membrane</keyword>
<evidence type="ECO:0000256" key="2">
    <source>
        <dbReference type="ARBA" id="ARBA00022692"/>
    </source>
</evidence>
<dbReference type="EMBL" id="VSSQ01008819">
    <property type="protein sequence ID" value="MPM39939.1"/>
    <property type="molecule type" value="Genomic_DNA"/>
</dbReference>
<dbReference type="InterPro" id="IPR008217">
    <property type="entry name" value="Ccc1_fam"/>
</dbReference>
<feature type="transmembrane region" description="Helical" evidence="5">
    <location>
        <begin position="173"/>
        <end position="193"/>
    </location>
</feature>
<feature type="transmembrane region" description="Helical" evidence="5">
    <location>
        <begin position="238"/>
        <end position="258"/>
    </location>
</feature>
<dbReference type="GO" id="GO:0030026">
    <property type="term" value="P:intracellular manganese ion homeostasis"/>
    <property type="evidence" value="ECO:0007669"/>
    <property type="project" value="InterPro"/>
</dbReference>
<evidence type="ECO:0000256" key="4">
    <source>
        <dbReference type="ARBA" id="ARBA00023136"/>
    </source>
</evidence>
<dbReference type="PANTHER" id="PTHR31851">
    <property type="entry name" value="FE(2+)/MN(2+) TRANSPORTER PCL1"/>
    <property type="match status" value="1"/>
</dbReference>
<protein>
    <recommendedName>
        <fullName evidence="7">VIT family protein</fullName>
    </recommendedName>
</protein>
<reference evidence="6" key="1">
    <citation type="submission" date="2019-08" db="EMBL/GenBank/DDBJ databases">
        <authorList>
            <person name="Kucharzyk K."/>
            <person name="Murdoch R.W."/>
            <person name="Higgins S."/>
            <person name="Loffler F."/>
        </authorList>
    </citation>
    <scope>NUCLEOTIDE SEQUENCE</scope>
</reference>
<evidence type="ECO:0000256" key="5">
    <source>
        <dbReference type="SAM" id="Phobius"/>
    </source>
</evidence>
<evidence type="ECO:0000256" key="3">
    <source>
        <dbReference type="ARBA" id="ARBA00022989"/>
    </source>
</evidence>
<feature type="transmembrane region" description="Helical" evidence="5">
    <location>
        <begin position="205"/>
        <end position="226"/>
    </location>
</feature>
<dbReference type="AlphaFoldDB" id="A0A644ZGL5"/>
<evidence type="ECO:0000313" key="6">
    <source>
        <dbReference type="EMBL" id="MPM39939.1"/>
    </source>
</evidence>
<dbReference type="GO" id="GO:0005384">
    <property type="term" value="F:manganese ion transmembrane transporter activity"/>
    <property type="evidence" value="ECO:0007669"/>
    <property type="project" value="InterPro"/>
</dbReference>
<comment type="subcellular location">
    <subcellularLocation>
        <location evidence="1">Endomembrane system</location>
        <topology evidence="1">Multi-pass membrane protein</topology>
    </subcellularLocation>
</comment>
<keyword evidence="2 5" id="KW-0812">Transmembrane</keyword>
<dbReference type="CDD" id="cd02434">
    <property type="entry name" value="Nodulin-21_like_3"/>
    <property type="match status" value="1"/>
</dbReference>
<accession>A0A644ZGL5</accession>
<gene>
    <name evidence="6" type="ORF">SDC9_86575</name>
</gene>
<evidence type="ECO:0008006" key="7">
    <source>
        <dbReference type="Google" id="ProtNLM"/>
    </source>
</evidence>
<name>A0A644ZGL5_9ZZZZ</name>